<comment type="caution">
    <text evidence="1">The sequence shown here is derived from an EMBL/GenBank/DDBJ whole genome shotgun (WGS) entry which is preliminary data.</text>
</comment>
<sequence>MNRCEINKNISWLCEKKLVTPKVTKDVNISRNKFCIELESLRVSYKSDQGLSHTQMVDMVNKGVTLDTQANRLTSKYQSFNNTVSCSQISNRISITKEASKFEFHKYSDPVEYFNDKVSNEISEFTPAPQIEFFEVWKWHKRKTTNVVESDSNYFDVDPGKSVIYMKSKIGNLCIVCKSDDPQRKWKKAINFKLCQVQMVNLKIVILMCQQV</sequence>
<dbReference type="Proteomes" id="UP001497623">
    <property type="component" value="Unassembled WGS sequence"/>
</dbReference>
<gene>
    <name evidence="1" type="ORF">MNOR_LOCUS14217</name>
</gene>
<name>A0AAV2QLJ5_MEGNR</name>
<reference evidence="1 2" key="1">
    <citation type="submission" date="2024-05" db="EMBL/GenBank/DDBJ databases">
        <authorList>
            <person name="Wallberg A."/>
        </authorList>
    </citation>
    <scope>NUCLEOTIDE SEQUENCE [LARGE SCALE GENOMIC DNA]</scope>
</reference>
<protein>
    <submittedName>
        <fullName evidence="1">Uncharacterized protein</fullName>
    </submittedName>
</protein>
<proteinExistence type="predicted"/>
<accession>A0AAV2QLJ5</accession>
<dbReference type="EMBL" id="CAXKWB010008429">
    <property type="protein sequence ID" value="CAL4091046.1"/>
    <property type="molecule type" value="Genomic_DNA"/>
</dbReference>
<organism evidence="1 2">
    <name type="scientific">Meganyctiphanes norvegica</name>
    <name type="common">Northern krill</name>
    <name type="synonym">Thysanopoda norvegica</name>
    <dbReference type="NCBI Taxonomy" id="48144"/>
    <lineage>
        <taxon>Eukaryota</taxon>
        <taxon>Metazoa</taxon>
        <taxon>Ecdysozoa</taxon>
        <taxon>Arthropoda</taxon>
        <taxon>Crustacea</taxon>
        <taxon>Multicrustacea</taxon>
        <taxon>Malacostraca</taxon>
        <taxon>Eumalacostraca</taxon>
        <taxon>Eucarida</taxon>
        <taxon>Euphausiacea</taxon>
        <taxon>Euphausiidae</taxon>
        <taxon>Meganyctiphanes</taxon>
    </lineage>
</organism>
<evidence type="ECO:0000313" key="2">
    <source>
        <dbReference type="Proteomes" id="UP001497623"/>
    </source>
</evidence>
<dbReference type="AlphaFoldDB" id="A0AAV2QLJ5"/>
<evidence type="ECO:0000313" key="1">
    <source>
        <dbReference type="EMBL" id="CAL4091046.1"/>
    </source>
</evidence>
<keyword evidence="2" id="KW-1185">Reference proteome</keyword>